<organism evidence="3">
    <name type="scientific">Salmonella enterica subsp. enterica serovar Chester</name>
    <dbReference type="NCBI Taxonomy" id="149386"/>
    <lineage>
        <taxon>Bacteria</taxon>
        <taxon>Pseudomonadati</taxon>
        <taxon>Pseudomonadota</taxon>
        <taxon>Gammaproteobacteria</taxon>
        <taxon>Enterobacterales</taxon>
        <taxon>Enterobacteriaceae</taxon>
        <taxon>Salmonella</taxon>
    </lineage>
</organism>
<accession>A0A5U8SZ77</accession>
<dbReference type="EMBL" id="AAGUAT010000199">
    <property type="protein sequence ID" value="EBR9859394.1"/>
    <property type="molecule type" value="Genomic_DNA"/>
</dbReference>
<feature type="domain" description="HTH lysR-type" evidence="2">
    <location>
        <begin position="3"/>
        <end position="54"/>
    </location>
</feature>
<dbReference type="SUPFAM" id="SSF46785">
    <property type="entry name" value="Winged helix' DNA-binding domain"/>
    <property type="match status" value="1"/>
</dbReference>
<dbReference type="PANTHER" id="PTHR30537:SF5">
    <property type="entry name" value="HTH-TYPE TRANSCRIPTIONAL ACTIVATOR TTDR-RELATED"/>
    <property type="match status" value="1"/>
</dbReference>
<dbReference type="InterPro" id="IPR036390">
    <property type="entry name" value="WH_DNA-bd_sf"/>
</dbReference>
<gene>
    <name evidence="3" type="ORF">DS524_27010</name>
</gene>
<dbReference type="InterPro" id="IPR058163">
    <property type="entry name" value="LysR-type_TF_proteobact-type"/>
</dbReference>
<evidence type="ECO:0000259" key="2">
    <source>
        <dbReference type="PROSITE" id="PS50931"/>
    </source>
</evidence>
<dbReference type="Pfam" id="PF00126">
    <property type="entry name" value="HTH_1"/>
    <property type="match status" value="1"/>
</dbReference>
<dbReference type="AlphaFoldDB" id="A0A5U8SZ77"/>
<evidence type="ECO:0000313" key="3">
    <source>
        <dbReference type="EMBL" id="EBR9859394.1"/>
    </source>
</evidence>
<proteinExistence type="inferred from homology"/>
<comment type="similarity">
    <text evidence="1">Belongs to the LysR transcriptional regulatory family.</text>
</comment>
<dbReference type="InterPro" id="IPR000847">
    <property type="entry name" value="LysR_HTH_N"/>
</dbReference>
<comment type="caution">
    <text evidence="3">The sequence shown here is derived from an EMBL/GenBank/DDBJ whole genome shotgun (WGS) entry which is preliminary data.</text>
</comment>
<feature type="non-terminal residue" evidence="3">
    <location>
        <position position="54"/>
    </location>
</feature>
<sequence>MAVDLNLLPVFLAVAEQGSFTGAATRLGMPSSNVSRAIRQLETQTGCRLIERTT</sequence>
<dbReference type="InterPro" id="IPR036388">
    <property type="entry name" value="WH-like_DNA-bd_sf"/>
</dbReference>
<evidence type="ECO:0000256" key="1">
    <source>
        <dbReference type="ARBA" id="ARBA00009437"/>
    </source>
</evidence>
<dbReference type="GO" id="GO:0003700">
    <property type="term" value="F:DNA-binding transcription factor activity"/>
    <property type="evidence" value="ECO:0007669"/>
    <property type="project" value="InterPro"/>
</dbReference>
<dbReference type="PANTHER" id="PTHR30537">
    <property type="entry name" value="HTH-TYPE TRANSCRIPTIONAL REGULATOR"/>
    <property type="match status" value="1"/>
</dbReference>
<dbReference type="PROSITE" id="PS50931">
    <property type="entry name" value="HTH_LYSR"/>
    <property type="match status" value="1"/>
</dbReference>
<name>A0A5U8SZ77_SALET</name>
<protein>
    <submittedName>
        <fullName evidence="3">LysR family transcriptional regulator</fullName>
    </submittedName>
</protein>
<reference evidence="3" key="1">
    <citation type="submission" date="2018-07" db="EMBL/GenBank/DDBJ databases">
        <authorList>
            <person name="Ashton P.M."/>
            <person name="Dallman T."/>
            <person name="Nair S."/>
            <person name="De Pinna E."/>
            <person name="Peters T."/>
            <person name="Grant K."/>
        </authorList>
    </citation>
    <scope>NUCLEOTIDE SEQUENCE</scope>
    <source>
        <strain evidence="3">296838</strain>
    </source>
</reference>
<dbReference type="Gene3D" id="1.10.10.10">
    <property type="entry name" value="Winged helix-like DNA-binding domain superfamily/Winged helix DNA-binding domain"/>
    <property type="match status" value="1"/>
</dbReference>